<protein>
    <submittedName>
        <fullName evidence="1">Uncharacterized protein</fullName>
    </submittedName>
</protein>
<dbReference type="AlphaFoldDB" id="A0A140NMZ5"/>
<accession>A0A140NMZ5</accession>
<dbReference type="KEGG" id="psi:S70_16655"/>
<evidence type="ECO:0000313" key="2">
    <source>
        <dbReference type="Proteomes" id="UP000005012"/>
    </source>
</evidence>
<proteinExistence type="predicted"/>
<reference evidence="2" key="2">
    <citation type="submission" date="2012-04" db="EMBL/GenBank/DDBJ databases">
        <title>Complete genome sequence of Providencia stuartii clinical isolate MRSN 2154.</title>
        <authorList>
            <person name="Clifford R.J."/>
            <person name="Hang J."/>
            <person name="Riley M.C."/>
            <person name="Onmus-Leone F."/>
            <person name="Kuschner R.A."/>
            <person name="Lesho E.P."/>
            <person name="Waterman P.E."/>
        </authorList>
    </citation>
    <scope>NUCLEOTIDE SEQUENCE [LARGE SCALE GENOMIC DNA]</scope>
    <source>
        <strain evidence="2">MRSN 2154</strain>
    </source>
</reference>
<dbReference type="HOGENOM" id="CLU_2289097_0_0_6"/>
<reference evidence="1 2" key="1">
    <citation type="journal article" date="2012" name="J. Bacteriol.">
        <title>Complete Genome Sequence of Providencia stuartii Clinical Isolate MRSN 2154.</title>
        <authorList>
            <person name="Clifford R.J."/>
            <person name="Hang J."/>
            <person name="Riley M.C."/>
            <person name="Onmus-Leone F."/>
            <person name="Kuschner R.A."/>
            <person name="Lesho E.P."/>
            <person name="Waterman P.E."/>
        </authorList>
    </citation>
    <scope>NUCLEOTIDE SEQUENCE [LARGE SCALE GENOMIC DNA]</scope>
    <source>
        <strain evidence="1 2">MRSN 2154</strain>
    </source>
</reference>
<dbReference type="EMBL" id="CP003488">
    <property type="protein sequence ID" value="AFH95144.1"/>
    <property type="molecule type" value="Genomic_DNA"/>
</dbReference>
<name>A0A140NMZ5_PROSM</name>
<sequence>MKKCQQNQIAHIAVKIVGMMMRNIEGRMDDVTLENGRRKIARECRDKLKQLKKLSDKQSAAILKDYLPKFQLTLSEKHKKFPPIMWLTYYVNSIDKEINSG</sequence>
<dbReference type="PATRIC" id="fig|1157951.4.peg.3350"/>
<dbReference type="Proteomes" id="UP000005012">
    <property type="component" value="Chromosome"/>
</dbReference>
<evidence type="ECO:0000313" key="1">
    <source>
        <dbReference type="EMBL" id="AFH95144.1"/>
    </source>
</evidence>
<organism evidence="1 2">
    <name type="scientific">Providencia stuartii (strain MRSN 2154)</name>
    <dbReference type="NCBI Taxonomy" id="1157951"/>
    <lineage>
        <taxon>Bacteria</taxon>
        <taxon>Pseudomonadati</taxon>
        <taxon>Pseudomonadota</taxon>
        <taxon>Gammaproteobacteria</taxon>
        <taxon>Enterobacterales</taxon>
        <taxon>Morganellaceae</taxon>
        <taxon>Providencia</taxon>
    </lineage>
</organism>
<gene>
    <name evidence="1" type="ordered locus">S70_16655</name>
</gene>